<dbReference type="Proteomes" id="UP000176648">
    <property type="component" value="Unassembled WGS sequence"/>
</dbReference>
<dbReference type="AlphaFoldDB" id="A0A1G2C7Q3"/>
<evidence type="ECO:0000313" key="2">
    <source>
        <dbReference type="Proteomes" id="UP000176648"/>
    </source>
</evidence>
<protein>
    <recommendedName>
        <fullName evidence="3">Gingipain domain-containing protein</fullName>
    </recommendedName>
</protein>
<accession>A0A1G2C7Q3</accession>
<dbReference type="STRING" id="1798644.A2122_00925"/>
<proteinExistence type="predicted"/>
<gene>
    <name evidence="1" type="ORF">A2122_00925</name>
</gene>
<sequence>MNRTILVTRPSHDQTTRCISAWAGEVLDFAVKRGDTVIDLAKDRANRKEFESVLDKKDPSMVFFNGHGDESRVGGQDNETLVDTQNSSRLSGKVVYALACKSGQLLGPVSIEHGTAAYVGYNEDFIFMTEPDKRTHPLDDKTAALFMGPSNQVVISLLKGQTAQEAHIHSRKAFFRSIRKLMTSKTSLADSSALRFLYWDATVQACYGDGRM</sequence>
<reference evidence="1 2" key="1">
    <citation type="journal article" date="2016" name="Nat. Commun.">
        <title>Thousands of microbial genomes shed light on interconnected biogeochemical processes in an aquifer system.</title>
        <authorList>
            <person name="Anantharaman K."/>
            <person name="Brown C.T."/>
            <person name="Hug L.A."/>
            <person name="Sharon I."/>
            <person name="Castelle C.J."/>
            <person name="Probst A.J."/>
            <person name="Thomas B.C."/>
            <person name="Singh A."/>
            <person name="Wilkins M.J."/>
            <person name="Karaoz U."/>
            <person name="Brodie E.L."/>
            <person name="Williams K.H."/>
            <person name="Hubbard S.S."/>
            <person name="Banfield J.F."/>
        </authorList>
    </citation>
    <scope>NUCLEOTIDE SEQUENCE [LARGE SCALE GENOMIC DNA]</scope>
</reference>
<organism evidence="1 2">
    <name type="scientific">Candidatus Liptonbacteria bacterium GWB1_49_6</name>
    <dbReference type="NCBI Taxonomy" id="1798644"/>
    <lineage>
        <taxon>Bacteria</taxon>
        <taxon>Candidatus Liptoniibacteriota</taxon>
    </lineage>
</organism>
<evidence type="ECO:0008006" key="3">
    <source>
        <dbReference type="Google" id="ProtNLM"/>
    </source>
</evidence>
<dbReference type="EMBL" id="MHKU01000025">
    <property type="protein sequence ID" value="OGY96690.1"/>
    <property type="molecule type" value="Genomic_DNA"/>
</dbReference>
<name>A0A1G2C7Q3_9BACT</name>
<comment type="caution">
    <text evidence="1">The sequence shown here is derived from an EMBL/GenBank/DDBJ whole genome shotgun (WGS) entry which is preliminary data.</text>
</comment>
<evidence type="ECO:0000313" key="1">
    <source>
        <dbReference type="EMBL" id="OGY96690.1"/>
    </source>
</evidence>